<sequence>MADAKKKSACPNLFVAAIDFGTTYSGYAFSGKDDFEKDPLKISANHWNAGARSTQIEDETGKSLPAVEVFTHSIRYLKDHLFTSLVDSFNGITEQDIKYVVTVPAIWNDNAKQFMRLAATLAGISADNLSIALEPEAASLYCQHHSIVGEDGEKELLKKTARSGDAYMVVDLGGGTADITVHEKQIDGSLKELLAATGGAFGGKNVDDAFKSFLEDIVGKDIMKKFKNNCMEDYIDIFREFETKKRSVTEDSVSKVSMTMPVTLSDLVKRSSTKGKKVILKEVVENSKYGNEVGFAKQKIHISHAQFVQLFKPTVDGILKHMEGILYQSNFCHVKNILMVGGFSECELLQNAIKNRLTQKRIIIPEDAGLAVLKGAVLFGHIPRAISGRVARYTYGIQSWPMFNDRCHPESKRVMVGSTARCRDVFFKFIEIGQQVTPGHREAQVFQVLNPAENSLECTVFASTERDPAFVDDASCSQLGILTVPFSRPANSTRAVEIEETLIFGETELRVKAKDLATGQEFEASLNL</sequence>
<dbReference type="GO" id="GO:0140662">
    <property type="term" value="F:ATP-dependent protein folding chaperone"/>
    <property type="evidence" value="ECO:0007669"/>
    <property type="project" value="InterPro"/>
</dbReference>
<evidence type="ECO:0000256" key="1">
    <source>
        <dbReference type="ARBA" id="ARBA00007381"/>
    </source>
</evidence>
<evidence type="ECO:0000256" key="2">
    <source>
        <dbReference type="ARBA" id="ARBA00022741"/>
    </source>
</evidence>
<dbReference type="InterPro" id="IPR043129">
    <property type="entry name" value="ATPase_NBD"/>
</dbReference>
<proteinExistence type="evidence at transcript level"/>
<keyword evidence="2" id="KW-0547">Nucleotide-binding</keyword>
<accession>A0A1C9U308</accession>
<dbReference type="GO" id="GO:0005524">
    <property type="term" value="F:ATP binding"/>
    <property type="evidence" value="ECO:0007669"/>
    <property type="project" value="UniProtKB-KW"/>
</dbReference>
<dbReference type="SUPFAM" id="SSF53067">
    <property type="entry name" value="Actin-like ATPase domain"/>
    <property type="match status" value="2"/>
</dbReference>
<comment type="similarity">
    <text evidence="1">Belongs to the heat shock protein 70 family.</text>
</comment>
<dbReference type="PANTHER" id="PTHR14187">
    <property type="entry name" value="ALPHA KINASE/ELONGATION FACTOR 2 KINASE"/>
    <property type="match status" value="1"/>
</dbReference>
<dbReference type="OrthoDB" id="2963168at2759"/>
<feature type="non-terminal residue" evidence="4">
    <location>
        <position position="528"/>
    </location>
</feature>
<keyword evidence="3" id="KW-0067">ATP-binding</keyword>
<dbReference type="Gene3D" id="3.90.640.10">
    <property type="entry name" value="Actin, Chain A, domain 4"/>
    <property type="match status" value="1"/>
</dbReference>
<keyword evidence="4" id="KW-0346">Stress response</keyword>
<evidence type="ECO:0000313" key="4">
    <source>
        <dbReference type="EMBL" id="AOR17372.1"/>
    </source>
</evidence>
<organism evidence="4">
    <name type="scientific">Mizuhopecten yessoensis</name>
    <name type="common">Japanese scallop</name>
    <name type="synonym">Patinopecten yessoensis</name>
    <dbReference type="NCBI Taxonomy" id="6573"/>
    <lineage>
        <taxon>Eukaryota</taxon>
        <taxon>Metazoa</taxon>
        <taxon>Spiralia</taxon>
        <taxon>Lophotrochozoa</taxon>
        <taxon>Mollusca</taxon>
        <taxon>Bivalvia</taxon>
        <taxon>Autobranchia</taxon>
        <taxon>Pteriomorphia</taxon>
        <taxon>Pectinida</taxon>
        <taxon>Pectinoidea</taxon>
        <taxon>Pectinidae</taxon>
        <taxon>Mizuhopecten</taxon>
    </lineage>
</organism>
<dbReference type="CDD" id="cd10229">
    <property type="entry name" value="ASKHA_NBD_HSP70_HSPA12"/>
    <property type="match status" value="1"/>
</dbReference>
<dbReference type="InterPro" id="IPR013126">
    <property type="entry name" value="Hsp_70_fam"/>
</dbReference>
<evidence type="ECO:0000256" key="3">
    <source>
        <dbReference type="ARBA" id="ARBA00022840"/>
    </source>
</evidence>
<reference evidence="4" key="1">
    <citation type="journal article" date="2016" name="Fish Shellfish Immunol.">
        <title>Hsp70 gene expansions in the scallop (Patinopecten yessoensis) genome and their expression regulation after exposure to the toxic dinoflagellate Alexandrium catenella.</title>
        <authorList>
            <person name="Cheng J."/>
            <person name="Xun X."/>
            <person name="Kong Y."/>
            <person name="Wang S."/>
            <person name="Yang Z."/>
            <person name="Li Y."/>
            <person name="Kong D."/>
            <person name="Wang S."/>
            <person name="Zhang L."/>
            <person name="Hu X."/>
            <person name="Bao Z."/>
        </authorList>
    </citation>
    <scope>NUCLEOTIDE SEQUENCE</scope>
    <source>
        <strain evidence="4">PYE.11063.1.HSPA12</strain>
    </source>
</reference>
<dbReference type="PANTHER" id="PTHR14187:SF46">
    <property type="entry name" value="HEAT SHOCK 70 KDA PROTEIN 12A"/>
    <property type="match status" value="1"/>
</dbReference>
<dbReference type="Gene3D" id="3.30.420.40">
    <property type="match status" value="2"/>
</dbReference>
<protein>
    <submittedName>
        <fullName evidence="4">Heat shock 70 kDa protein</fullName>
    </submittedName>
</protein>
<dbReference type="EMBL" id="KX085115">
    <property type="protein sequence ID" value="AOR17372.1"/>
    <property type="molecule type" value="mRNA"/>
</dbReference>
<dbReference type="AlphaFoldDB" id="A0A1C9U308"/>
<dbReference type="Pfam" id="PF00012">
    <property type="entry name" value="HSP70"/>
    <property type="match status" value="1"/>
</dbReference>
<name>A0A1C9U308_MIZYE</name>